<dbReference type="Proteomes" id="UP001269968">
    <property type="component" value="Unassembled WGS sequence"/>
</dbReference>
<gene>
    <name evidence="4" type="ORF">SOV92_21475</name>
</gene>
<accession>A0AAW9HIE7</accession>
<evidence type="ECO:0000256" key="2">
    <source>
        <dbReference type="SAM" id="MobiDB-lite"/>
    </source>
</evidence>
<feature type="coiled-coil region" evidence="1">
    <location>
        <begin position="15"/>
        <end position="42"/>
    </location>
</feature>
<proteinExistence type="predicted"/>
<feature type="transmembrane region" description="Helical" evidence="3">
    <location>
        <begin position="246"/>
        <end position="270"/>
    </location>
</feature>
<evidence type="ECO:0000256" key="3">
    <source>
        <dbReference type="SAM" id="Phobius"/>
    </source>
</evidence>
<evidence type="ECO:0000313" key="5">
    <source>
        <dbReference type="Proteomes" id="UP001269968"/>
    </source>
</evidence>
<keyword evidence="1" id="KW-0175">Coiled coil</keyword>
<organism evidence="4 5">
    <name type="scientific">Pectobacterium brasiliense</name>
    <dbReference type="NCBI Taxonomy" id="180957"/>
    <lineage>
        <taxon>Bacteria</taxon>
        <taxon>Pseudomonadati</taxon>
        <taxon>Pseudomonadota</taxon>
        <taxon>Gammaproteobacteria</taxon>
        <taxon>Enterobacterales</taxon>
        <taxon>Pectobacteriaceae</taxon>
        <taxon>Pectobacterium</taxon>
    </lineage>
</organism>
<feature type="region of interest" description="Disordered" evidence="2">
    <location>
        <begin position="450"/>
        <end position="476"/>
    </location>
</feature>
<feature type="region of interest" description="Disordered" evidence="2">
    <location>
        <begin position="495"/>
        <end position="517"/>
    </location>
</feature>
<feature type="transmembrane region" description="Helical" evidence="3">
    <location>
        <begin position="276"/>
        <end position="297"/>
    </location>
</feature>
<reference evidence="4" key="1">
    <citation type="submission" date="2023-11" db="EMBL/GenBank/DDBJ databases">
        <title>Comparative genomics revealed phylogeny of phytopathogenic Pectobacterium aroidearum based on whole-genome sequencing and function of putative horizontal acquire islands in P. aroidearum PccS1.</title>
        <authorList>
            <person name="Fan J."/>
            <person name="Yang L."/>
        </authorList>
    </citation>
    <scope>NUCLEOTIDE SEQUENCE</scope>
    <source>
        <strain evidence="4">NJAU140</strain>
    </source>
</reference>
<evidence type="ECO:0000313" key="4">
    <source>
        <dbReference type="EMBL" id="MDY4380341.1"/>
    </source>
</evidence>
<dbReference type="AlphaFoldDB" id="A0AAW9HIE7"/>
<evidence type="ECO:0008006" key="6">
    <source>
        <dbReference type="Google" id="ProtNLM"/>
    </source>
</evidence>
<dbReference type="RefSeq" id="WP_320715204.1">
    <property type="nucleotide sequence ID" value="NZ_JAXHOZ010000091.1"/>
</dbReference>
<keyword evidence="3" id="KW-0472">Membrane</keyword>
<keyword evidence="3" id="KW-0812">Transmembrane</keyword>
<sequence>MSLLEAFYYTFAADASSLNKGLDEAEKKADELKDAVSGTDAAAEKLGSSFLGLATSAAGLLGVTLTLAGAKALALTAAETTSALGMQARQMNVNVSTLDAWRNAVKESGGDAEAFTGTMKNLAQRFRDPEAALLRYSKVLGGMSSFRAQRLGAMVGLDEGTIELLRKGKVSVEELLKKQKEQGVITKEQVEQADRFNQKLRSLKMQFDGMKMQIGTALVPIFEKLLDSWNKVSAWVSENQEAVTHFFIALGGVITAVYLPAMINAAIATIAATWPILLIAAAFGALALVIADVIGYFNGMDSVTGRLVQEFPILGQVLEVLKEIVVGLWDALVMLFTDPIQFIEGLKNEIKSLFDALLWEGAGDTIFDFISDAGKGLGLLWQGLEKIILGVVGVALKGFAKIGDAWKTIKGWFGAGKEEVKQAEIAAGKQPRQGWEDVPADPTYGGQSQLKTIDGNPINAMTSNSITNSSRNESRKTEVRIDNIEVKTQATDSQGIANSIGGDLQGSISHYDDGFAA</sequence>
<feature type="compositionally biased region" description="Polar residues" evidence="2">
    <location>
        <begin position="459"/>
        <end position="471"/>
    </location>
</feature>
<evidence type="ECO:0000256" key="1">
    <source>
        <dbReference type="SAM" id="Coils"/>
    </source>
</evidence>
<comment type="caution">
    <text evidence="4">The sequence shown here is derived from an EMBL/GenBank/DDBJ whole genome shotgun (WGS) entry which is preliminary data.</text>
</comment>
<dbReference type="EMBL" id="JAXHOZ010000091">
    <property type="protein sequence ID" value="MDY4380341.1"/>
    <property type="molecule type" value="Genomic_DNA"/>
</dbReference>
<keyword evidence="3" id="KW-1133">Transmembrane helix</keyword>
<name>A0AAW9HIE7_9GAMM</name>
<protein>
    <recommendedName>
        <fullName evidence="6">Tail protein</fullName>
    </recommendedName>
</protein>